<dbReference type="GO" id="GO:0006508">
    <property type="term" value="P:proteolysis"/>
    <property type="evidence" value="ECO:0007669"/>
    <property type="project" value="InterPro"/>
</dbReference>
<reference evidence="4" key="1">
    <citation type="submission" date="2016-05" db="EMBL/GenBank/DDBJ databases">
        <authorList>
            <person name="Naeem Raeece"/>
        </authorList>
    </citation>
    <scope>NUCLEOTIDE SEQUENCE [LARGE SCALE GENOMIC DNA]</scope>
</reference>
<evidence type="ECO:0000313" key="3">
    <source>
        <dbReference type="EMBL" id="SBS84610.1"/>
    </source>
</evidence>
<dbReference type="InterPro" id="IPR001375">
    <property type="entry name" value="Peptidase_S9_cat"/>
</dbReference>
<gene>
    <name evidence="3" type="ORF">PMALA_010280</name>
</gene>
<sequence>MMNNACMVRKIPPFMKELEETYNICFSGMNKIERCIFGKKVVRQINSKYIETYQLCIVHYQLCNKEKIYKISYIQDDLELCNSFFDRESKMYISNDGEIGCLFCNNENKLRIDLFKNETNSGQFFLTCMNSVLINDIHKTFFIYESFCSFNSNNNLLIYSAESDDIKLKKENNLLPKKDIDMLKKINNGFYTENFGEQYNYSFFYLYVYNLVDNSIKYITVKDVSACYYSPHFIDDTSFVCLAYKTVPYRLGIYAFNTRPNDLYLCTLNDVDLEPLKVSSNCSSNNVTNVRNRTNRKSHIRCAYLKLSGKNFKHTCSPMVIKSDDNSIVYIACLVVFTKNEECLQHITQYNLVLIKLIKEDIKQKYVKSNNNFTKDIYEDFYENESCRSGEHSSKENNNGCGAEPSAGGSYHSNVVMSNVDMLNIIVPNAAEPCAVSTAGPNDSNNCGSSRDDLCNYKKIETDVLIKEGQHTPFFRGLYTNEIKGYCYPYIFLNSIFYSNRIVIAVHMFTKKLFRIYIDKIYNEYDINTSVEILTMKNDNLFLSIKNMLLNDVLVYCIFDESNIKDDFIYLTYLKSYNIDFSTYDTIKKEKSIIYSCINDNSKKLFMMLSEMETSLFKGKHPYIRRKNASFNLLYEEEKDYIHDIEQKGLNLPNFNLFNSKKLRNLILYIHGGPYSTTINEYKNVFIFFAACGFDILCINYIGSLTISDKDNILNGCVNSIEIDDIIENFKDFYNCFSDYENVYLYGGSYGGFAACSILTKYNIFKSCCVINGVYEWILSAYSSDVTHYFLNMSVNKYCEYDCYFNKNEYAQTYELSPLNFVHNISTPILIICSKNDMRVSYHNSLSLYNRLRALKKKSKLFLFDDCNHSIDNYTCEETMLINVILWFYDYEDKKRK</sequence>
<dbReference type="AlphaFoldDB" id="A0A1A8VVT7"/>
<dbReference type="InterPro" id="IPR029058">
    <property type="entry name" value="AB_hydrolase_fold"/>
</dbReference>
<dbReference type="Proteomes" id="UP000078597">
    <property type="component" value="Unassembled WGS sequence"/>
</dbReference>
<name>A0A1A8VVT7_PLAMA</name>
<dbReference type="PANTHER" id="PTHR42776:SF4">
    <property type="entry name" value="ACYLAMINO-ACID-RELEASING ENZYME"/>
    <property type="match status" value="1"/>
</dbReference>
<feature type="domain" description="Peptidase S9 prolyl oligopeptidase catalytic" evidence="2">
    <location>
        <begin position="684"/>
        <end position="874"/>
    </location>
</feature>
<accession>A0A1A8VVT7</accession>
<dbReference type="PANTHER" id="PTHR42776">
    <property type="entry name" value="SERINE PEPTIDASE S9 FAMILY MEMBER"/>
    <property type="match status" value="1"/>
</dbReference>
<dbReference type="Gene3D" id="3.40.50.1820">
    <property type="entry name" value="alpha/beta hydrolase"/>
    <property type="match status" value="1"/>
</dbReference>
<dbReference type="GO" id="GO:0004252">
    <property type="term" value="F:serine-type endopeptidase activity"/>
    <property type="evidence" value="ECO:0007669"/>
    <property type="project" value="TreeGrafter"/>
</dbReference>
<protein>
    <submittedName>
        <fullName evidence="3">Peptidase, putative</fullName>
    </submittedName>
</protein>
<dbReference type="Pfam" id="PF00326">
    <property type="entry name" value="Peptidase_S9"/>
    <property type="match status" value="1"/>
</dbReference>
<keyword evidence="1" id="KW-0378">Hydrolase</keyword>
<dbReference type="EMBL" id="FLQW01000560">
    <property type="protein sequence ID" value="SBS84610.1"/>
    <property type="molecule type" value="Genomic_DNA"/>
</dbReference>
<dbReference type="VEuPathDB" id="PlasmoDB:PmUG01_08034600"/>
<proteinExistence type="predicted"/>
<evidence type="ECO:0000259" key="2">
    <source>
        <dbReference type="Pfam" id="PF00326"/>
    </source>
</evidence>
<evidence type="ECO:0000313" key="4">
    <source>
        <dbReference type="Proteomes" id="UP000078597"/>
    </source>
</evidence>
<dbReference type="SUPFAM" id="SSF53474">
    <property type="entry name" value="alpha/beta-Hydrolases"/>
    <property type="match status" value="1"/>
</dbReference>
<organism evidence="3 4">
    <name type="scientific">Plasmodium malariae</name>
    <dbReference type="NCBI Taxonomy" id="5858"/>
    <lineage>
        <taxon>Eukaryota</taxon>
        <taxon>Sar</taxon>
        <taxon>Alveolata</taxon>
        <taxon>Apicomplexa</taxon>
        <taxon>Aconoidasida</taxon>
        <taxon>Haemosporida</taxon>
        <taxon>Plasmodiidae</taxon>
        <taxon>Plasmodium</taxon>
        <taxon>Plasmodium (Plasmodium)</taxon>
    </lineage>
</organism>
<evidence type="ECO:0000256" key="1">
    <source>
        <dbReference type="ARBA" id="ARBA00022801"/>
    </source>
</evidence>